<evidence type="ECO:0008006" key="4">
    <source>
        <dbReference type="Google" id="ProtNLM"/>
    </source>
</evidence>
<keyword evidence="3" id="KW-1185">Reference proteome</keyword>
<name>A0A170PK69_9CHLR</name>
<dbReference type="OrthoDB" id="7059604at2"/>
<evidence type="ECO:0000313" key="3">
    <source>
        <dbReference type="Proteomes" id="UP000215027"/>
    </source>
</evidence>
<accession>A0A170PK69</accession>
<protein>
    <recommendedName>
        <fullName evidence="4">Portal protein</fullName>
    </recommendedName>
</protein>
<dbReference type="KEGG" id="pbf:CFX0092_P0043"/>
<keyword evidence="2" id="KW-0614">Plasmid</keyword>
<reference evidence="2" key="1">
    <citation type="submission" date="2016-01" db="EMBL/GenBank/DDBJ databases">
        <authorList>
            <person name="Mcilroy J.S."/>
            <person name="Karst M S."/>
            <person name="Albertsen M."/>
        </authorList>
    </citation>
    <scope>NUCLEOTIDE SEQUENCE</scope>
    <source>
        <strain evidence="2">Cfx-K</strain>
        <plasmid evidence="2">III</plasmid>
    </source>
</reference>
<evidence type="ECO:0000256" key="1">
    <source>
        <dbReference type="SAM" id="MobiDB-lite"/>
    </source>
</evidence>
<proteinExistence type="predicted"/>
<sequence>MATRASLYQDAGDTGLNTTGWGEIGDEFLSEWRGAGEKARRVREMLYNSPVIAALRLATEMPIRDIDWQFVSNAGEDDPRLALLNDAWAAMTHSWNDHISDALSFLWYGWSMFTITYQQDGGRVLWRKLRPLAHDTIMRWQFADDGGLAGMQQWPHLWPEAIPIERMVIYRFRRARGNPEGESILRPAWPAWYYVKNIQQIEAIGIERNLAGLPKITLPEHADTTESDSEATDVGRARAIGRKVRNDELASVVMPHGWGFELVASAGASKTADTDMVINRYDKRMLMATLSQFIMLGMDNVGALATFEGATDFFILTLNAVADTIAETFTKFAVARLLELNGYDPDGVRLEHSPAGSVRPEMIADALAKIASGGFITWTADDEAWLRSLMRLPERDPAEIESEREVARQEAADRAEAMRQALAQRQQPDAPDETAVDEQAAAMWAESFAADGDDAARRRWERQWQKKMGDFLSKQGREVTRQVKREHGR</sequence>
<dbReference type="RefSeq" id="WP_157913397.1">
    <property type="nucleotide sequence ID" value="NZ_LN890657.1"/>
</dbReference>
<dbReference type="EMBL" id="LN890657">
    <property type="protein sequence ID" value="CUS06443.1"/>
    <property type="molecule type" value="Genomic_DNA"/>
</dbReference>
<geneLocation type="plasmid" evidence="2 3">
    <name>III</name>
</geneLocation>
<dbReference type="AlphaFoldDB" id="A0A170PK69"/>
<dbReference type="Pfam" id="PF06074">
    <property type="entry name" value="Portal_Mu"/>
    <property type="match status" value="1"/>
</dbReference>
<organism evidence="2 3">
    <name type="scientific">Candidatus Promineifilum breve</name>
    <dbReference type="NCBI Taxonomy" id="1806508"/>
    <lineage>
        <taxon>Bacteria</taxon>
        <taxon>Bacillati</taxon>
        <taxon>Chloroflexota</taxon>
        <taxon>Ardenticatenia</taxon>
        <taxon>Candidatus Promineifilales</taxon>
        <taxon>Candidatus Promineifilaceae</taxon>
        <taxon>Candidatus Promineifilum</taxon>
    </lineage>
</organism>
<gene>
    <name evidence="2" type="ORF">CFX0092_P0043</name>
</gene>
<dbReference type="Proteomes" id="UP000215027">
    <property type="component" value="Plasmid III"/>
</dbReference>
<feature type="region of interest" description="Disordered" evidence="1">
    <location>
        <begin position="410"/>
        <end position="437"/>
    </location>
</feature>
<evidence type="ECO:0000313" key="2">
    <source>
        <dbReference type="EMBL" id="CUS06443.1"/>
    </source>
</evidence>
<dbReference type="InterPro" id="IPR009279">
    <property type="entry name" value="Portal_Mu"/>
</dbReference>